<comment type="caution">
    <text evidence="5">The sequence shown here is derived from an EMBL/GenBank/DDBJ whole genome shotgun (WGS) entry which is preliminary data.</text>
</comment>
<proteinExistence type="inferred from homology"/>
<dbReference type="AlphaFoldDB" id="A0A9N9PCQ2"/>
<dbReference type="PANTHER" id="PTHR21660:SF1">
    <property type="entry name" value="ACYL-COENZYME A THIOESTERASE 13"/>
    <property type="match status" value="1"/>
</dbReference>
<keyword evidence="3" id="KW-0812">Transmembrane</keyword>
<dbReference type="InterPro" id="IPR006683">
    <property type="entry name" value="Thioestr_dom"/>
</dbReference>
<evidence type="ECO:0000313" key="6">
    <source>
        <dbReference type="Proteomes" id="UP000789405"/>
    </source>
</evidence>
<evidence type="ECO:0000256" key="3">
    <source>
        <dbReference type="SAM" id="Phobius"/>
    </source>
</evidence>
<protein>
    <submittedName>
        <fullName evidence="5">23754_t:CDS:1</fullName>
    </submittedName>
</protein>
<keyword evidence="2" id="KW-0378">Hydrolase</keyword>
<evidence type="ECO:0000256" key="1">
    <source>
        <dbReference type="ARBA" id="ARBA00008324"/>
    </source>
</evidence>
<reference evidence="5" key="1">
    <citation type="submission" date="2021-06" db="EMBL/GenBank/DDBJ databases">
        <authorList>
            <person name="Kallberg Y."/>
            <person name="Tangrot J."/>
            <person name="Rosling A."/>
        </authorList>
    </citation>
    <scope>NUCLEOTIDE SEQUENCE</scope>
    <source>
        <strain evidence="5">MA453B</strain>
    </source>
</reference>
<feature type="transmembrane region" description="Helical" evidence="3">
    <location>
        <begin position="25"/>
        <end position="44"/>
    </location>
</feature>
<organism evidence="5 6">
    <name type="scientific">Dentiscutata erythropus</name>
    <dbReference type="NCBI Taxonomy" id="1348616"/>
    <lineage>
        <taxon>Eukaryota</taxon>
        <taxon>Fungi</taxon>
        <taxon>Fungi incertae sedis</taxon>
        <taxon>Mucoromycota</taxon>
        <taxon>Glomeromycotina</taxon>
        <taxon>Glomeromycetes</taxon>
        <taxon>Diversisporales</taxon>
        <taxon>Gigasporaceae</taxon>
        <taxon>Dentiscutata</taxon>
    </lineage>
</organism>
<feature type="domain" description="Thioesterase" evidence="4">
    <location>
        <begin position="24"/>
        <end position="80"/>
    </location>
</feature>
<dbReference type="GO" id="GO:0047617">
    <property type="term" value="F:fatty acyl-CoA hydrolase activity"/>
    <property type="evidence" value="ECO:0007669"/>
    <property type="project" value="InterPro"/>
</dbReference>
<name>A0A9N9PCQ2_9GLOM</name>
<dbReference type="PANTHER" id="PTHR21660">
    <property type="entry name" value="THIOESTERASE SUPERFAMILY MEMBER-RELATED"/>
    <property type="match status" value="1"/>
</dbReference>
<dbReference type="InterPro" id="IPR039298">
    <property type="entry name" value="ACOT13"/>
</dbReference>
<dbReference type="InterPro" id="IPR029069">
    <property type="entry name" value="HotDog_dom_sf"/>
</dbReference>
<accession>A0A9N9PCQ2</accession>
<evidence type="ECO:0000256" key="2">
    <source>
        <dbReference type="ARBA" id="ARBA00022801"/>
    </source>
</evidence>
<keyword evidence="3" id="KW-0472">Membrane</keyword>
<dbReference type="Proteomes" id="UP000789405">
    <property type="component" value="Unassembled WGS sequence"/>
</dbReference>
<dbReference type="EMBL" id="CAJVPY010048410">
    <property type="protein sequence ID" value="CAG8812130.1"/>
    <property type="molecule type" value="Genomic_DNA"/>
</dbReference>
<evidence type="ECO:0000259" key="4">
    <source>
        <dbReference type="Pfam" id="PF03061"/>
    </source>
</evidence>
<comment type="similarity">
    <text evidence="1">Belongs to the thioesterase PaaI family.</text>
</comment>
<evidence type="ECO:0000313" key="5">
    <source>
        <dbReference type="EMBL" id="CAG8812130.1"/>
    </source>
</evidence>
<dbReference type="SUPFAM" id="SSF54637">
    <property type="entry name" value="Thioesterase/thiol ester dehydrase-isomerase"/>
    <property type="match status" value="1"/>
</dbReference>
<gene>
    <name evidence="5" type="ORF">DERYTH_LOCUS25574</name>
</gene>
<feature type="non-terminal residue" evidence="5">
    <location>
        <position position="1"/>
    </location>
</feature>
<sequence length="81" mass="8983">MIAIDMTQWVHKYLHKMLDKFDETLHGAMIALLIDVCGSLVVALRGGLNYSSGVSTDMNILFTNPARKGDVLIINAECIKF</sequence>
<keyword evidence="6" id="KW-1185">Reference proteome</keyword>
<dbReference type="OrthoDB" id="46529at2759"/>
<dbReference type="Gene3D" id="3.10.129.10">
    <property type="entry name" value="Hotdog Thioesterase"/>
    <property type="match status" value="1"/>
</dbReference>
<dbReference type="Pfam" id="PF03061">
    <property type="entry name" value="4HBT"/>
    <property type="match status" value="1"/>
</dbReference>
<keyword evidence="3" id="KW-1133">Transmembrane helix</keyword>